<protein>
    <submittedName>
        <fullName evidence="7">RNA polymerase sigma-70 factor (ECF subfamily)</fullName>
    </submittedName>
</protein>
<dbReference type="EMBL" id="RBKU01000001">
    <property type="protein sequence ID" value="RKR84300.1"/>
    <property type="molecule type" value="Genomic_DNA"/>
</dbReference>
<dbReference type="PANTHER" id="PTHR43133:SF46">
    <property type="entry name" value="RNA POLYMERASE SIGMA-70 FACTOR ECF SUBFAMILY"/>
    <property type="match status" value="1"/>
</dbReference>
<dbReference type="InterPro" id="IPR036388">
    <property type="entry name" value="WH-like_DNA-bd_sf"/>
</dbReference>
<dbReference type="InterPro" id="IPR039425">
    <property type="entry name" value="RNA_pol_sigma-70-like"/>
</dbReference>
<evidence type="ECO:0000259" key="6">
    <source>
        <dbReference type="Pfam" id="PF08281"/>
    </source>
</evidence>
<dbReference type="SUPFAM" id="SSF88659">
    <property type="entry name" value="Sigma3 and sigma4 domains of RNA polymerase sigma factors"/>
    <property type="match status" value="1"/>
</dbReference>
<dbReference type="OrthoDB" id="711087at2"/>
<dbReference type="InterPro" id="IPR014284">
    <property type="entry name" value="RNA_pol_sigma-70_dom"/>
</dbReference>
<dbReference type="Proteomes" id="UP000268007">
    <property type="component" value="Unassembled WGS sequence"/>
</dbReference>
<dbReference type="GO" id="GO:0003677">
    <property type="term" value="F:DNA binding"/>
    <property type="evidence" value="ECO:0007669"/>
    <property type="project" value="InterPro"/>
</dbReference>
<evidence type="ECO:0000259" key="5">
    <source>
        <dbReference type="Pfam" id="PF04542"/>
    </source>
</evidence>
<dbReference type="Gene3D" id="1.10.1740.10">
    <property type="match status" value="1"/>
</dbReference>
<keyword evidence="3" id="KW-0731">Sigma factor</keyword>
<feature type="domain" description="RNA polymerase sigma factor 70 region 4 type 2" evidence="6">
    <location>
        <begin position="122"/>
        <end position="171"/>
    </location>
</feature>
<evidence type="ECO:0000256" key="4">
    <source>
        <dbReference type="ARBA" id="ARBA00023163"/>
    </source>
</evidence>
<dbReference type="InterPro" id="IPR013325">
    <property type="entry name" value="RNA_pol_sigma_r2"/>
</dbReference>
<keyword evidence="2" id="KW-0805">Transcription regulation</keyword>
<dbReference type="Pfam" id="PF08281">
    <property type="entry name" value="Sigma70_r4_2"/>
    <property type="match status" value="1"/>
</dbReference>
<evidence type="ECO:0000313" key="7">
    <source>
        <dbReference type="EMBL" id="RKR84300.1"/>
    </source>
</evidence>
<comment type="similarity">
    <text evidence="1">Belongs to the sigma-70 factor family. ECF subfamily.</text>
</comment>
<dbReference type="PANTHER" id="PTHR43133">
    <property type="entry name" value="RNA POLYMERASE ECF-TYPE SIGMA FACTO"/>
    <property type="match status" value="1"/>
</dbReference>
<evidence type="ECO:0000256" key="1">
    <source>
        <dbReference type="ARBA" id="ARBA00010641"/>
    </source>
</evidence>
<dbReference type="Pfam" id="PF04542">
    <property type="entry name" value="Sigma70_r2"/>
    <property type="match status" value="1"/>
</dbReference>
<sequence length="198" mass="22822">MAEKNKIDQHINAWVEGNELAFQFIFNYYYPRLLAASSKPIKNQKDAEELVMDALLKIWQHKHRIKDLNKNLGDYLFGILRQEIAGISRKKVLITEDLEQVPLQELGTIDHPELSIKDLQLRYQAAIGKLTPKQREIFLMSRDKDMTQQQIADDTGTSINTVNNHISASLKIIRKELQEYPDAIIVVLVTTQAAIHYL</sequence>
<organism evidence="7 8">
    <name type="scientific">Mucilaginibacter gracilis</name>
    <dbReference type="NCBI Taxonomy" id="423350"/>
    <lineage>
        <taxon>Bacteria</taxon>
        <taxon>Pseudomonadati</taxon>
        <taxon>Bacteroidota</taxon>
        <taxon>Sphingobacteriia</taxon>
        <taxon>Sphingobacteriales</taxon>
        <taxon>Sphingobacteriaceae</taxon>
        <taxon>Mucilaginibacter</taxon>
    </lineage>
</organism>
<keyword evidence="4" id="KW-0804">Transcription</keyword>
<evidence type="ECO:0000256" key="3">
    <source>
        <dbReference type="ARBA" id="ARBA00023082"/>
    </source>
</evidence>
<dbReference type="InterPro" id="IPR007627">
    <property type="entry name" value="RNA_pol_sigma70_r2"/>
</dbReference>
<proteinExistence type="inferred from homology"/>
<dbReference type="AlphaFoldDB" id="A0A495J5P2"/>
<dbReference type="SUPFAM" id="SSF88946">
    <property type="entry name" value="Sigma2 domain of RNA polymerase sigma factors"/>
    <property type="match status" value="1"/>
</dbReference>
<dbReference type="GO" id="GO:0016987">
    <property type="term" value="F:sigma factor activity"/>
    <property type="evidence" value="ECO:0007669"/>
    <property type="project" value="UniProtKB-KW"/>
</dbReference>
<feature type="domain" description="RNA polymerase sigma-70 region 2" evidence="5">
    <location>
        <begin position="26"/>
        <end position="84"/>
    </location>
</feature>
<dbReference type="NCBIfam" id="TIGR02937">
    <property type="entry name" value="sigma70-ECF"/>
    <property type="match status" value="1"/>
</dbReference>
<dbReference type="RefSeq" id="WP_121199825.1">
    <property type="nucleotide sequence ID" value="NZ_RBKU01000001.1"/>
</dbReference>
<accession>A0A495J5P2</accession>
<comment type="caution">
    <text evidence="7">The sequence shown here is derived from an EMBL/GenBank/DDBJ whole genome shotgun (WGS) entry which is preliminary data.</text>
</comment>
<evidence type="ECO:0000256" key="2">
    <source>
        <dbReference type="ARBA" id="ARBA00023015"/>
    </source>
</evidence>
<dbReference type="InterPro" id="IPR013249">
    <property type="entry name" value="RNA_pol_sigma70_r4_t2"/>
</dbReference>
<dbReference type="Gene3D" id="1.10.10.10">
    <property type="entry name" value="Winged helix-like DNA-binding domain superfamily/Winged helix DNA-binding domain"/>
    <property type="match status" value="1"/>
</dbReference>
<dbReference type="InterPro" id="IPR013324">
    <property type="entry name" value="RNA_pol_sigma_r3/r4-like"/>
</dbReference>
<evidence type="ECO:0000313" key="8">
    <source>
        <dbReference type="Proteomes" id="UP000268007"/>
    </source>
</evidence>
<reference evidence="7 8" key="1">
    <citation type="submission" date="2018-10" db="EMBL/GenBank/DDBJ databases">
        <title>Genomic Encyclopedia of Archaeal and Bacterial Type Strains, Phase II (KMG-II): from individual species to whole genera.</title>
        <authorList>
            <person name="Goeker M."/>
        </authorList>
    </citation>
    <scope>NUCLEOTIDE SEQUENCE [LARGE SCALE GENOMIC DNA]</scope>
    <source>
        <strain evidence="7 8">DSM 18602</strain>
    </source>
</reference>
<keyword evidence="8" id="KW-1185">Reference proteome</keyword>
<gene>
    <name evidence="7" type="ORF">BDD43_4532</name>
</gene>
<name>A0A495J5P2_9SPHI</name>
<dbReference type="GO" id="GO:0006352">
    <property type="term" value="P:DNA-templated transcription initiation"/>
    <property type="evidence" value="ECO:0007669"/>
    <property type="project" value="InterPro"/>
</dbReference>